<evidence type="ECO:0000313" key="3">
    <source>
        <dbReference type="Proteomes" id="UP000185944"/>
    </source>
</evidence>
<dbReference type="EMBL" id="LTDL01000040">
    <property type="protein sequence ID" value="OAG29482.1"/>
    <property type="molecule type" value="Genomic_DNA"/>
</dbReference>
<evidence type="ECO:0000313" key="2">
    <source>
        <dbReference type="EMBL" id="OAG29482.1"/>
    </source>
</evidence>
<dbReference type="AlphaFoldDB" id="A0A177EEB0"/>
<reference evidence="2 3" key="1">
    <citation type="submission" date="2016-02" db="EMBL/GenBank/DDBJ databases">
        <title>Discovery of a natural microsporidian pathogen with a broad tissue tropism in Caenorhabditis elegans.</title>
        <authorList>
            <person name="Luallen R.J."/>
            <person name="Reinke A.W."/>
            <person name="Tong L."/>
            <person name="Botts M.R."/>
            <person name="Felix M.-A."/>
            <person name="Troemel E.R."/>
        </authorList>
    </citation>
    <scope>NUCLEOTIDE SEQUENCE [LARGE SCALE GENOMIC DNA]</scope>
    <source>
        <strain evidence="2 3">JUm2807</strain>
    </source>
</reference>
<proteinExistence type="predicted"/>
<protein>
    <submittedName>
        <fullName evidence="2">Uncharacterized protein</fullName>
    </submittedName>
</protein>
<evidence type="ECO:0000256" key="1">
    <source>
        <dbReference type="SAM" id="MobiDB-lite"/>
    </source>
</evidence>
<organism evidence="2 3">
    <name type="scientific">Nematocida displodere</name>
    <dbReference type="NCBI Taxonomy" id="1805483"/>
    <lineage>
        <taxon>Eukaryota</taxon>
        <taxon>Fungi</taxon>
        <taxon>Fungi incertae sedis</taxon>
        <taxon>Microsporidia</taxon>
        <taxon>Nematocida</taxon>
    </lineage>
</organism>
<name>A0A177EEB0_9MICR</name>
<dbReference type="OrthoDB" id="2195097at2759"/>
<feature type="region of interest" description="Disordered" evidence="1">
    <location>
        <begin position="1"/>
        <end position="46"/>
    </location>
</feature>
<dbReference type="RefSeq" id="XP_067544130.1">
    <property type="nucleotide sequence ID" value="XM_067688033.1"/>
</dbReference>
<dbReference type="VEuPathDB" id="MicrosporidiaDB:NEDG_00615"/>
<comment type="caution">
    <text evidence="2">The sequence shown here is derived from an EMBL/GenBank/DDBJ whole genome shotgun (WGS) entry which is preliminary data.</text>
</comment>
<keyword evidence="3" id="KW-1185">Reference proteome</keyword>
<feature type="compositionally biased region" description="Polar residues" evidence="1">
    <location>
        <begin position="1"/>
        <end position="16"/>
    </location>
</feature>
<accession>A0A177EEB0</accession>
<sequence length="129" mass="14462">MEGLNSSYIVVESSETPPEAVTGPEKRPAEQTRPETPRKRRHAPETSRFVTILAPKKGESSVFLTPVKRTRRAVINGVKTGAVRLFDNSMEVKGGGSYLSLVECFKKLEQTKTRERRDSIDVLVRKYLG</sequence>
<gene>
    <name evidence="2" type="ORF">NEDG_00615</name>
</gene>
<dbReference type="Proteomes" id="UP000185944">
    <property type="component" value="Unassembled WGS sequence"/>
</dbReference>
<dbReference type="GeneID" id="93646965"/>
<feature type="compositionally biased region" description="Basic and acidic residues" evidence="1">
    <location>
        <begin position="24"/>
        <end position="37"/>
    </location>
</feature>